<dbReference type="GeneID" id="36320637"/>
<comment type="caution">
    <text evidence="1">The sequence shown here is derived from an EMBL/GenBank/DDBJ whole genome shotgun (WGS) entry which is preliminary data.</text>
</comment>
<sequence>MFFININKLIELCKIRNNVLKHFPIIIVVAVQSSHNQRRNLIGY</sequence>
<keyword evidence="2" id="KW-1185">Reference proteome</keyword>
<accession>A0A0F9W999</accession>
<gene>
    <name evidence="1" type="ORF">AAJ76_454000316</name>
</gene>
<reference evidence="1 2" key="1">
    <citation type="journal article" date="2015" name="Environ. Microbiol.">
        <title>Genome analyses suggest the presence of polyploidy and recent human-driven expansions in eight global populations of the honeybee pathogen Nosema ceranae.</title>
        <authorList>
            <person name="Pelin A."/>
            <person name="Selman M."/>
            <person name="Aris-Brosou S."/>
            <person name="Farinelli L."/>
            <person name="Corradi N."/>
        </authorList>
    </citation>
    <scope>NUCLEOTIDE SEQUENCE [LARGE SCALE GENOMIC DNA]</scope>
    <source>
        <strain evidence="1 2">PA08 1199</strain>
    </source>
</reference>
<name>A0A0F9W999_9MICR</name>
<proteinExistence type="predicted"/>
<evidence type="ECO:0000313" key="1">
    <source>
        <dbReference type="EMBL" id="KKO73570.1"/>
    </source>
</evidence>
<dbReference type="Proteomes" id="UP000034350">
    <property type="component" value="Unassembled WGS sequence"/>
</dbReference>
<organism evidence="1 2">
    <name type="scientific">Vairimorpha ceranae</name>
    <dbReference type="NCBI Taxonomy" id="40302"/>
    <lineage>
        <taxon>Eukaryota</taxon>
        <taxon>Fungi</taxon>
        <taxon>Fungi incertae sedis</taxon>
        <taxon>Microsporidia</taxon>
        <taxon>Nosematidae</taxon>
        <taxon>Vairimorpha</taxon>
    </lineage>
</organism>
<dbReference type="VEuPathDB" id="MicrosporidiaDB:AAJ76_454000316"/>
<evidence type="ECO:0000313" key="2">
    <source>
        <dbReference type="Proteomes" id="UP000034350"/>
    </source>
</evidence>
<dbReference type="AlphaFoldDB" id="A0A0F9W999"/>
<dbReference type="EMBL" id="JPQZ01000452">
    <property type="protein sequence ID" value="KKO73570.1"/>
    <property type="molecule type" value="Genomic_DNA"/>
</dbReference>
<dbReference type="RefSeq" id="XP_024329312.1">
    <property type="nucleotide sequence ID" value="XM_024475690.1"/>
</dbReference>
<protein>
    <submittedName>
        <fullName evidence="1">Uncharacterized protein</fullName>
    </submittedName>
</protein>